<dbReference type="KEGG" id="pbs:Plabr_0575"/>
<dbReference type="STRING" id="756272.Plabr_0575"/>
<evidence type="ECO:0000313" key="9">
    <source>
        <dbReference type="Proteomes" id="UP000006860"/>
    </source>
</evidence>
<dbReference type="AlphaFoldDB" id="F0SF47"/>
<evidence type="ECO:0000256" key="2">
    <source>
        <dbReference type="ARBA" id="ARBA00022980"/>
    </source>
</evidence>
<evidence type="ECO:0000313" key="8">
    <source>
        <dbReference type="EMBL" id="ADY58202.1"/>
    </source>
</evidence>
<dbReference type="GO" id="GO:1990904">
    <property type="term" value="C:ribonucleoprotein complex"/>
    <property type="evidence" value="ECO:0007669"/>
    <property type="project" value="UniProtKB-KW"/>
</dbReference>
<accession>F0SF47</accession>
<dbReference type="GO" id="GO:0005840">
    <property type="term" value="C:ribosome"/>
    <property type="evidence" value="ECO:0007669"/>
    <property type="project" value="UniProtKB-KW"/>
</dbReference>
<feature type="compositionally biased region" description="Basic and acidic residues" evidence="7">
    <location>
        <begin position="76"/>
        <end position="85"/>
    </location>
</feature>
<keyword evidence="3 5" id="KW-0687">Ribonucleoprotein</keyword>
<feature type="region of interest" description="Disordered" evidence="7">
    <location>
        <begin position="56"/>
        <end position="85"/>
    </location>
</feature>
<dbReference type="PRINTS" id="PR00976">
    <property type="entry name" value="RIBOSOMALS21"/>
</dbReference>
<keyword evidence="9" id="KW-1185">Reference proteome</keyword>
<sequence length="85" mass="10352">MPVRFMAKSRSFNIQNPRGEVNCVVKLRLREGESVNDAVKRFRKLVEHSGIKKEMRRREYYEKPSETARRNRRRAERRESMNRSR</sequence>
<dbReference type="NCBIfam" id="TIGR00030">
    <property type="entry name" value="S21p"/>
    <property type="match status" value="1"/>
</dbReference>
<dbReference type="HOGENOM" id="CLU_159258_1_2_0"/>
<dbReference type="GO" id="GO:0003735">
    <property type="term" value="F:structural constituent of ribosome"/>
    <property type="evidence" value="ECO:0007669"/>
    <property type="project" value="InterPro"/>
</dbReference>
<feature type="compositionally biased region" description="Basic and acidic residues" evidence="7">
    <location>
        <begin position="56"/>
        <end position="69"/>
    </location>
</feature>
<keyword evidence="2 5" id="KW-0689">Ribosomal protein</keyword>
<dbReference type="HAMAP" id="MF_00358">
    <property type="entry name" value="Ribosomal_bS21"/>
    <property type="match status" value="1"/>
</dbReference>
<dbReference type="eggNOG" id="COG0828">
    <property type="taxonomic scope" value="Bacteria"/>
</dbReference>
<dbReference type="InterPro" id="IPR001911">
    <property type="entry name" value="Ribosomal_bS21"/>
</dbReference>
<organism evidence="8 9">
    <name type="scientific">Rubinisphaera brasiliensis (strain ATCC 49424 / DSM 5305 / JCM 21570 / IAM 15109 / NBRC 103401 / IFAM 1448)</name>
    <name type="common">Planctomyces brasiliensis</name>
    <dbReference type="NCBI Taxonomy" id="756272"/>
    <lineage>
        <taxon>Bacteria</taxon>
        <taxon>Pseudomonadati</taxon>
        <taxon>Planctomycetota</taxon>
        <taxon>Planctomycetia</taxon>
        <taxon>Planctomycetales</taxon>
        <taxon>Planctomycetaceae</taxon>
        <taxon>Rubinisphaera</taxon>
    </lineage>
</organism>
<evidence type="ECO:0000256" key="5">
    <source>
        <dbReference type="HAMAP-Rule" id="MF_00358"/>
    </source>
</evidence>
<evidence type="ECO:0000256" key="7">
    <source>
        <dbReference type="SAM" id="MobiDB-lite"/>
    </source>
</evidence>
<dbReference type="GO" id="GO:0006412">
    <property type="term" value="P:translation"/>
    <property type="evidence" value="ECO:0007669"/>
    <property type="project" value="UniProtKB-UniRule"/>
</dbReference>
<dbReference type="Pfam" id="PF01165">
    <property type="entry name" value="Ribosomal_S21"/>
    <property type="match status" value="1"/>
</dbReference>
<dbReference type="InterPro" id="IPR038380">
    <property type="entry name" value="Ribosomal_bS21_sf"/>
</dbReference>
<protein>
    <recommendedName>
        <fullName evidence="4 5">Small ribosomal subunit protein bS21</fullName>
    </recommendedName>
</protein>
<dbReference type="Gene3D" id="1.20.5.1150">
    <property type="entry name" value="Ribosomal protein S8"/>
    <property type="match status" value="1"/>
</dbReference>
<evidence type="ECO:0000256" key="4">
    <source>
        <dbReference type="ARBA" id="ARBA00035135"/>
    </source>
</evidence>
<dbReference type="EMBL" id="CP002546">
    <property type="protein sequence ID" value="ADY58202.1"/>
    <property type="molecule type" value="Genomic_DNA"/>
</dbReference>
<comment type="similarity">
    <text evidence="1 5 6">Belongs to the bacterial ribosomal protein bS21 family.</text>
</comment>
<name>F0SF47_RUBBR</name>
<proteinExistence type="inferred from homology"/>
<evidence type="ECO:0000256" key="6">
    <source>
        <dbReference type="RuleBase" id="RU000667"/>
    </source>
</evidence>
<dbReference type="Proteomes" id="UP000006860">
    <property type="component" value="Chromosome"/>
</dbReference>
<gene>
    <name evidence="5" type="primary">rpsU</name>
    <name evidence="8" type="ordered locus">Plabr_0575</name>
</gene>
<evidence type="ECO:0000256" key="1">
    <source>
        <dbReference type="ARBA" id="ARBA00006640"/>
    </source>
</evidence>
<reference evidence="9" key="1">
    <citation type="submission" date="2011-02" db="EMBL/GenBank/DDBJ databases">
        <title>The complete genome of Planctomyces brasiliensis DSM 5305.</title>
        <authorList>
            <person name="Lucas S."/>
            <person name="Copeland A."/>
            <person name="Lapidus A."/>
            <person name="Bruce D."/>
            <person name="Goodwin L."/>
            <person name="Pitluck S."/>
            <person name="Kyrpides N."/>
            <person name="Mavromatis K."/>
            <person name="Pagani I."/>
            <person name="Ivanova N."/>
            <person name="Ovchinnikova G."/>
            <person name="Lu M."/>
            <person name="Detter J.C."/>
            <person name="Han C."/>
            <person name="Land M."/>
            <person name="Hauser L."/>
            <person name="Markowitz V."/>
            <person name="Cheng J.-F."/>
            <person name="Hugenholtz P."/>
            <person name="Woyke T."/>
            <person name="Wu D."/>
            <person name="Tindall B."/>
            <person name="Pomrenke H.G."/>
            <person name="Brambilla E."/>
            <person name="Klenk H.-P."/>
            <person name="Eisen J.A."/>
        </authorList>
    </citation>
    <scope>NUCLEOTIDE SEQUENCE [LARGE SCALE GENOMIC DNA]</scope>
    <source>
        <strain evidence="9">ATCC 49424 / DSM 5305 / JCM 21570 / NBRC 103401 / IFAM 1448</strain>
    </source>
</reference>
<evidence type="ECO:0000256" key="3">
    <source>
        <dbReference type="ARBA" id="ARBA00023274"/>
    </source>
</evidence>